<sequence length="174" mass="20649">MSDIKIGRVYKIICTQSDHVYVGSTFNTVRDRFHAHKGDYKSWLKGKHSEIAIYPFFKQEYEVVDRTHLEAYEQLWISKLTCVNKTNPIRIAKLSQKSYYEENEETIKEKGKTYREKNKDTISARDRQYYANNKEKFMKYNLDNKDCPCGGKYTNGSKAKHNKTKKHIKWQSSQ</sequence>
<dbReference type="SUPFAM" id="SSF82771">
    <property type="entry name" value="GIY-YIG endonuclease"/>
    <property type="match status" value="1"/>
</dbReference>
<comment type="caution">
    <text evidence="3">The sequence shown here is derived from an EMBL/GenBank/DDBJ whole genome shotgun (WGS) entry which is preliminary data.</text>
</comment>
<proteinExistence type="predicted"/>
<evidence type="ECO:0000313" key="4">
    <source>
        <dbReference type="Proteomes" id="UP001146120"/>
    </source>
</evidence>
<dbReference type="PROSITE" id="PS50164">
    <property type="entry name" value="GIY_YIG"/>
    <property type="match status" value="1"/>
</dbReference>
<keyword evidence="4" id="KW-1185">Reference proteome</keyword>
<dbReference type="AlphaFoldDB" id="A0AAV2ZCR1"/>
<gene>
    <name evidence="3" type="ORF">N0F65_007410</name>
</gene>
<feature type="compositionally biased region" description="Basic residues" evidence="1">
    <location>
        <begin position="158"/>
        <end position="174"/>
    </location>
</feature>
<reference evidence="3" key="2">
    <citation type="journal article" date="2023" name="Microbiol Resour">
        <title>Decontamination and Annotation of the Draft Genome Sequence of the Oomycete Lagenidium giganteum ARSEF 373.</title>
        <authorList>
            <person name="Morgan W.R."/>
            <person name="Tartar A."/>
        </authorList>
    </citation>
    <scope>NUCLEOTIDE SEQUENCE</scope>
    <source>
        <strain evidence="3">ARSEF 373</strain>
    </source>
</reference>
<protein>
    <recommendedName>
        <fullName evidence="2">GIY-YIG domain-containing protein</fullName>
    </recommendedName>
</protein>
<accession>A0AAV2ZCR1</accession>
<dbReference type="Pfam" id="PF01541">
    <property type="entry name" value="GIY-YIG"/>
    <property type="match status" value="1"/>
</dbReference>
<feature type="region of interest" description="Disordered" evidence="1">
    <location>
        <begin position="153"/>
        <end position="174"/>
    </location>
</feature>
<reference evidence="3" key="1">
    <citation type="submission" date="2022-11" db="EMBL/GenBank/DDBJ databases">
        <authorList>
            <person name="Morgan W.R."/>
            <person name="Tartar A."/>
        </authorList>
    </citation>
    <scope>NUCLEOTIDE SEQUENCE</scope>
    <source>
        <strain evidence="3">ARSEF 373</strain>
    </source>
</reference>
<evidence type="ECO:0000313" key="3">
    <source>
        <dbReference type="EMBL" id="DBA05248.1"/>
    </source>
</evidence>
<organism evidence="3 4">
    <name type="scientific">Lagenidium giganteum</name>
    <dbReference type="NCBI Taxonomy" id="4803"/>
    <lineage>
        <taxon>Eukaryota</taxon>
        <taxon>Sar</taxon>
        <taxon>Stramenopiles</taxon>
        <taxon>Oomycota</taxon>
        <taxon>Peronosporomycetes</taxon>
        <taxon>Pythiales</taxon>
        <taxon>Pythiaceae</taxon>
    </lineage>
</organism>
<evidence type="ECO:0000259" key="2">
    <source>
        <dbReference type="PROSITE" id="PS50164"/>
    </source>
</evidence>
<evidence type="ECO:0000256" key="1">
    <source>
        <dbReference type="SAM" id="MobiDB-lite"/>
    </source>
</evidence>
<name>A0AAV2ZCR1_9STRA</name>
<dbReference type="Proteomes" id="UP001146120">
    <property type="component" value="Unassembled WGS sequence"/>
</dbReference>
<feature type="domain" description="GIY-YIG" evidence="2">
    <location>
        <begin position="5"/>
        <end position="88"/>
    </location>
</feature>
<dbReference type="InterPro" id="IPR000305">
    <property type="entry name" value="GIY-YIG_endonuc"/>
</dbReference>
<dbReference type="EMBL" id="DAKRPA010000001">
    <property type="protein sequence ID" value="DBA05248.1"/>
    <property type="molecule type" value="Genomic_DNA"/>
</dbReference>
<dbReference type="InterPro" id="IPR035901">
    <property type="entry name" value="GIY-YIG_endonuc_sf"/>
</dbReference>